<accession>A0A556V5N8</accession>
<evidence type="ECO:0000256" key="1">
    <source>
        <dbReference type="SAM" id="MobiDB-lite"/>
    </source>
</evidence>
<feature type="compositionally biased region" description="Basic and acidic residues" evidence="1">
    <location>
        <begin position="38"/>
        <end position="63"/>
    </location>
</feature>
<evidence type="ECO:0000313" key="2">
    <source>
        <dbReference type="EMBL" id="TSV81487.1"/>
    </source>
</evidence>
<organism evidence="2 3">
    <name type="scientific">Bagarius yarrelli</name>
    <name type="common">Goonch</name>
    <name type="synonym">Bagrus yarrelli</name>
    <dbReference type="NCBI Taxonomy" id="175774"/>
    <lineage>
        <taxon>Eukaryota</taxon>
        <taxon>Metazoa</taxon>
        <taxon>Chordata</taxon>
        <taxon>Craniata</taxon>
        <taxon>Vertebrata</taxon>
        <taxon>Euteleostomi</taxon>
        <taxon>Actinopterygii</taxon>
        <taxon>Neopterygii</taxon>
        <taxon>Teleostei</taxon>
        <taxon>Ostariophysi</taxon>
        <taxon>Siluriformes</taxon>
        <taxon>Sisoridae</taxon>
        <taxon>Sisorinae</taxon>
        <taxon>Bagarius</taxon>
    </lineage>
</organism>
<sequence>MESTPFPTPASGKARIDTKGNLESLKVNLTPLQQGDQLPDRETEREKKGEVWGREEEGKRELEGSVGPLDPLISTAYSN</sequence>
<dbReference type="Proteomes" id="UP000319801">
    <property type="component" value="Unassembled WGS sequence"/>
</dbReference>
<evidence type="ECO:0000313" key="3">
    <source>
        <dbReference type="Proteomes" id="UP000319801"/>
    </source>
</evidence>
<proteinExistence type="predicted"/>
<dbReference type="AlphaFoldDB" id="A0A556V5N8"/>
<protein>
    <submittedName>
        <fullName evidence="2">Uncharacterized protein</fullName>
    </submittedName>
</protein>
<gene>
    <name evidence="2" type="ORF">Baya_13317</name>
</gene>
<reference evidence="2 3" key="1">
    <citation type="journal article" date="2019" name="Genome Biol. Evol.">
        <title>Whole-Genome Sequencing of the Giant Devil Catfish, Bagarius yarrelli.</title>
        <authorList>
            <person name="Jiang W."/>
            <person name="Lv Y."/>
            <person name="Cheng L."/>
            <person name="Yang K."/>
            <person name="Chao B."/>
            <person name="Wang X."/>
            <person name="Li Y."/>
            <person name="Pan X."/>
            <person name="You X."/>
            <person name="Zhang Y."/>
            <person name="Yang J."/>
            <person name="Li J."/>
            <person name="Zhang X."/>
            <person name="Liu S."/>
            <person name="Sun C."/>
            <person name="Yang J."/>
            <person name="Shi Q."/>
        </authorList>
    </citation>
    <scope>NUCLEOTIDE SEQUENCE [LARGE SCALE GENOMIC DNA]</scope>
    <source>
        <strain evidence="2">JWS20170419001</strain>
        <tissue evidence="2">Muscle</tissue>
    </source>
</reference>
<dbReference type="EMBL" id="VCAZ01000128">
    <property type="protein sequence ID" value="TSV81487.1"/>
    <property type="molecule type" value="Genomic_DNA"/>
</dbReference>
<keyword evidence="3" id="KW-1185">Reference proteome</keyword>
<comment type="caution">
    <text evidence="2">The sequence shown here is derived from an EMBL/GenBank/DDBJ whole genome shotgun (WGS) entry which is preliminary data.</text>
</comment>
<feature type="region of interest" description="Disordered" evidence="1">
    <location>
        <begin position="1"/>
        <end position="79"/>
    </location>
</feature>
<name>A0A556V5N8_BAGYA</name>